<comment type="similarity">
    <text evidence="1">Belongs to the AB hydrolase superfamily. AB hydrolase 2 family.</text>
</comment>
<dbReference type="GO" id="GO:0052689">
    <property type="term" value="F:carboxylic ester hydrolase activity"/>
    <property type="evidence" value="ECO:0007669"/>
    <property type="project" value="TreeGrafter"/>
</dbReference>
<dbReference type="RefSeq" id="XP_013329973.1">
    <property type="nucleotide sequence ID" value="XM_013474519.1"/>
</dbReference>
<accession>A0A0F4YZU1</accession>
<dbReference type="GO" id="GO:0008474">
    <property type="term" value="F:palmitoyl-(protein) hydrolase activity"/>
    <property type="evidence" value="ECO:0007669"/>
    <property type="project" value="TreeGrafter"/>
</dbReference>
<gene>
    <name evidence="4" type="ORF">T310_2615</name>
</gene>
<dbReference type="InterPro" id="IPR003140">
    <property type="entry name" value="PLipase/COase/thioEstase"/>
</dbReference>
<dbReference type="STRING" id="1408163.A0A0F4YZU1"/>
<evidence type="ECO:0000313" key="5">
    <source>
        <dbReference type="Proteomes" id="UP000053958"/>
    </source>
</evidence>
<name>A0A0F4YZU1_RASE3</name>
<protein>
    <submittedName>
        <fullName evidence="4">Phospholipase/Carboxylesterase superfamily</fullName>
    </submittedName>
</protein>
<organism evidence="4 5">
    <name type="scientific">Rasamsonia emersonii (strain ATCC 16479 / CBS 393.64 / IMI 116815)</name>
    <dbReference type="NCBI Taxonomy" id="1408163"/>
    <lineage>
        <taxon>Eukaryota</taxon>
        <taxon>Fungi</taxon>
        <taxon>Dikarya</taxon>
        <taxon>Ascomycota</taxon>
        <taxon>Pezizomycotina</taxon>
        <taxon>Eurotiomycetes</taxon>
        <taxon>Eurotiomycetidae</taxon>
        <taxon>Eurotiales</taxon>
        <taxon>Trichocomaceae</taxon>
        <taxon>Rasamsonia</taxon>
    </lineage>
</organism>
<dbReference type="GO" id="GO:0005737">
    <property type="term" value="C:cytoplasm"/>
    <property type="evidence" value="ECO:0007669"/>
    <property type="project" value="TreeGrafter"/>
</dbReference>
<evidence type="ECO:0000256" key="1">
    <source>
        <dbReference type="ARBA" id="ARBA00006499"/>
    </source>
</evidence>
<feature type="compositionally biased region" description="Low complexity" evidence="2">
    <location>
        <begin position="194"/>
        <end position="214"/>
    </location>
</feature>
<evidence type="ECO:0000313" key="4">
    <source>
        <dbReference type="EMBL" id="KKA23361.1"/>
    </source>
</evidence>
<dbReference type="Pfam" id="PF02230">
    <property type="entry name" value="Abhydrolase_2"/>
    <property type="match status" value="1"/>
</dbReference>
<dbReference type="SUPFAM" id="SSF53474">
    <property type="entry name" value="alpha/beta-Hydrolases"/>
    <property type="match status" value="1"/>
</dbReference>
<dbReference type="Gene3D" id="3.40.50.1820">
    <property type="entry name" value="alpha/beta hydrolase"/>
    <property type="match status" value="1"/>
</dbReference>
<sequence>MGTFDWIETTRKPHQRGKGFRNMPTKRVPLISDFPSHLTVIISYPSPSGPTSSPPPSNSHPPSNILLLLHGLGDTAARFASFGRALNLPETICITVQAPTPLPYALVGVEGFHWGDDVMFDRSNSDGGGGGLDMDAGFSRSAVQMLAREVVSDVLVRKCGYRLRDVLLLGFGQGGMAALVAARELGVNPPPAPSSVSISPNPTTSSIPASSSTSDYDTSLAGVVSFGGPYPLSASTVGPKNRTPVLLLAGRDDANTAVTDAAVRRTKEVFEFVELHRWPRKGDGMPRNRDEMLPVMRFFARRLRSRQGVPDGSIELS</sequence>
<reference evidence="4 5" key="1">
    <citation type="submission" date="2015-04" db="EMBL/GenBank/DDBJ databases">
        <authorList>
            <person name="Heijne W.H."/>
            <person name="Fedorova N.D."/>
            <person name="Nierman W.C."/>
            <person name="Vollebregt A.W."/>
            <person name="Zhao Z."/>
            <person name="Wu L."/>
            <person name="Kumar M."/>
            <person name="Stam H."/>
            <person name="van den Berg M.A."/>
            <person name="Pel H.J."/>
        </authorList>
    </citation>
    <scope>NUCLEOTIDE SEQUENCE [LARGE SCALE GENOMIC DNA]</scope>
    <source>
        <strain evidence="4 5">CBS 393.64</strain>
    </source>
</reference>
<dbReference type="InterPro" id="IPR050565">
    <property type="entry name" value="LYPA1-2/EST-like"/>
</dbReference>
<dbReference type="PANTHER" id="PTHR10655">
    <property type="entry name" value="LYSOPHOSPHOLIPASE-RELATED"/>
    <property type="match status" value="1"/>
</dbReference>
<dbReference type="GeneID" id="25314966"/>
<feature type="region of interest" description="Disordered" evidence="2">
    <location>
        <begin position="190"/>
        <end position="215"/>
    </location>
</feature>
<evidence type="ECO:0000256" key="2">
    <source>
        <dbReference type="SAM" id="MobiDB-lite"/>
    </source>
</evidence>
<dbReference type="EMBL" id="LASV01000103">
    <property type="protein sequence ID" value="KKA23361.1"/>
    <property type="molecule type" value="Genomic_DNA"/>
</dbReference>
<dbReference type="Proteomes" id="UP000053958">
    <property type="component" value="Unassembled WGS sequence"/>
</dbReference>
<dbReference type="PANTHER" id="PTHR10655:SF67">
    <property type="entry name" value="PHOSPHOLIPASE_CARBOXYLESTERASE SUPERFAMILY (AFU_ORTHOLOGUE AFUA_5G09340)"/>
    <property type="match status" value="1"/>
</dbReference>
<dbReference type="InterPro" id="IPR029058">
    <property type="entry name" value="AB_hydrolase_fold"/>
</dbReference>
<evidence type="ECO:0000259" key="3">
    <source>
        <dbReference type="Pfam" id="PF02230"/>
    </source>
</evidence>
<comment type="caution">
    <text evidence="4">The sequence shown here is derived from an EMBL/GenBank/DDBJ whole genome shotgun (WGS) entry which is preliminary data.</text>
</comment>
<keyword evidence="5" id="KW-1185">Reference proteome</keyword>
<dbReference type="OrthoDB" id="437457at2759"/>
<feature type="region of interest" description="Disordered" evidence="2">
    <location>
        <begin position="1"/>
        <end position="24"/>
    </location>
</feature>
<dbReference type="AlphaFoldDB" id="A0A0F4YZU1"/>
<proteinExistence type="inferred from homology"/>
<feature type="domain" description="Phospholipase/carboxylesterase/thioesterase" evidence="3">
    <location>
        <begin position="58"/>
        <end position="182"/>
    </location>
</feature>